<evidence type="ECO:0008006" key="4">
    <source>
        <dbReference type="Google" id="ProtNLM"/>
    </source>
</evidence>
<evidence type="ECO:0000313" key="2">
    <source>
        <dbReference type="EMBL" id="MFF4523752.1"/>
    </source>
</evidence>
<sequence length="404" mass="42895">MAGRRRAVWAGLSLAFTLVVGCGGGPAPDAARADVQHVLDRRAAAVLERDASAYRGTQAPVSGSRDHPAAAPGEFANLRGLPLASWSYRLTGFHRSGDRATAEAELRYRIRGYDKAPVTAARALTLTRDDGSWYVASDEPAEKAAEQLWEQGAVRAVKGERSLVLGVGQPAAALRGYAALADRAVPVVSEAWGDDWAGRVVVLVPRSLDGMAGLLGAPASGYRGIAAVTTGETGGSGKAPADRVIVNPDAYGVLGGLGRQVVLTHETTHVATRAATTAATPLWLSEGYADWVGYRGAGRTAVQIAPELRRAVLEGRAPSRLPRDADFGFGGNATQLAQAYESGWLACRMIADRWGEVRLNEFYRAVGEHERRAGAVEGALRDVLGTTPERFAEQWRAYLRAQMG</sequence>
<keyword evidence="3" id="KW-1185">Reference proteome</keyword>
<comment type="caution">
    <text evidence="2">The sequence shown here is derived from an EMBL/GenBank/DDBJ whole genome shotgun (WGS) entry which is preliminary data.</text>
</comment>
<evidence type="ECO:0000256" key="1">
    <source>
        <dbReference type="SAM" id="SignalP"/>
    </source>
</evidence>
<reference evidence="2 3" key="1">
    <citation type="submission" date="2024-10" db="EMBL/GenBank/DDBJ databases">
        <title>The Natural Products Discovery Center: Release of the First 8490 Sequenced Strains for Exploring Actinobacteria Biosynthetic Diversity.</title>
        <authorList>
            <person name="Kalkreuter E."/>
            <person name="Kautsar S.A."/>
            <person name="Yang D."/>
            <person name="Bader C.D."/>
            <person name="Teijaro C.N."/>
            <person name="Fluegel L."/>
            <person name="Davis C.M."/>
            <person name="Simpson J.R."/>
            <person name="Lauterbach L."/>
            <person name="Steele A.D."/>
            <person name="Gui C."/>
            <person name="Meng S."/>
            <person name="Li G."/>
            <person name="Viehrig K."/>
            <person name="Ye F."/>
            <person name="Su P."/>
            <person name="Kiefer A.F."/>
            <person name="Nichols A."/>
            <person name="Cepeda A.J."/>
            <person name="Yan W."/>
            <person name="Fan B."/>
            <person name="Jiang Y."/>
            <person name="Adhikari A."/>
            <person name="Zheng C.-J."/>
            <person name="Schuster L."/>
            <person name="Cowan T.M."/>
            <person name="Smanski M.J."/>
            <person name="Chevrette M.G."/>
            <person name="De Carvalho L.P.S."/>
            <person name="Shen B."/>
        </authorList>
    </citation>
    <scope>NUCLEOTIDE SEQUENCE [LARGE SCALE GENOMIC DNA]</scope>
    <source>
        <strain evidence="2 3">NPDC001390</strain>
    </source>
</reference>
<organism evidence="2 3">
    <name type="scientific">Streptomyces bluensis</name>
    <dbReference type="NCBI Taxonomy" id="33897"/>
    <lineage>
        <taxon>Bacteria</taxon>
        <taxon>Bacillati</taxon>
        <taxon>Actinomycetota</taxon>
        <taxon>Actinomycetes</taxon>
        <taxon>Kitasatosporales</taxon>
        <taxon>Streptomycetaceae</taxon>
        <taxon>Streptomyces</taxon>
    </lineage>
</organism>
<protein>
    <recommendedName>
        <fullName evidence="4">Lipoprotein</fullName>
    </recommendedName>
</protein>
<dbReference type="PROSITE" id="PS51257">
    <property type="entry name" value="PROKAR_LIPOPROTEIN"/>
    <property type="match status" value="1"/>
</dbReference>
<feature type="chain" id="PRO_5047031336" description="Lipoprotein" evidence="1">
    <location>
        <begin position="22"/>
        <end position="404"/>
    </location>
</feature>
<dbReference type="Proteomes" id="UP001602058">
    <property type="component" value="Unassembled WGS sequence"/>
</dbReference>
<evidence type="ECO:0000313" key="3">
    <source>
        <dbReference type="Proteomes" id="UP001602058"/>
    </source>
</evidence>
<name>A0ABW6UJZ8_9ACTN</name>
<proteinExistence type="predicted"/>
<gene>
    <name evidence="2" type="ORF">ACFY1D_20390</name>
</gene>
<feature type="signal peptide" evidence="1">
    <location>
        <begin position="1"/>
        <end position="21"/>
    </location>
</feature>
<accession>A0ABW6UJZ8</accession>
<keyword evidence="1" id="KW-0732">Signal</keyword>
<dbReference type="EMBL" id="JBIAWJ010000010">
    <property type="protein sequence ID" value="MFF4523752.1"/>
    <property type="molecule type" value="Genomic_DNA"/>
</dbReference>
<dbReference type="RefSeq" id="WP_387888260.1">
    <property type="nucleotide sequence ID" value="NZ_JBIAWJ010000010.1"/>
</dbReference>